<dbReference type="InterPro" id="IPR037177">
    <property type="entry name" value="DLC_sf"/>
</dbReference>
<dbReference type="SUPFAM" id="SSF54648">
    <property type="entry name" value="DLC"/>
    <property type="match status" value="1"/>
</dbReference>
<keyword evidence="2" id="KW-0862">Zinc</keyword>
<dbReference type="Pfam" id="PF04564">
    <property type="entry name" value="U-box"/>
    <property type="match status" value="1"/>
</dbReference>
<sequence length="283" mass="32936">MSGYNIDRFVNLSETERDELTCSLCLDILCCPVVSPCCSQMFCECCINEWLQTNNTCPYDRIALTKSGLTRPPSCDYKDKGCREVVKLENLTRHTVDDAAIFKSARTNILDHQIIVNKCDDDMTENIMRFVRQYILEYNSFFEFSKSLKKKLDDEFGDSWHVIAGKRYEYNSVFSYNKYYLDVVFDRLSIVIHATHSGYFGQFKQRQFWALGVEIKFIELSNPVQHFEVLMRAQVVIVPSLMPRIKRVETDHIEGLLWKGTSLVILEHPIHVLVVTPTHEHLI</sequence>
<evidence type="ECO:0000256" key="1">
    <source>
        <dbReference type="ARBA" id="ARBA00022771"/>
    </source>
</evidence>
<dbReference type="EMBL" id="OC921603">
    <property type="protein sequence ID" value="CAD7653541.1"/>
    <property type="molecule type" value="Genomic_DNA"/>
</dbReference>
<name>A0A7R9QQ01_9ACAR</name>
<dbReference type="PROSITE" id="PS50089">
    <property type="entry name" value="ZF_RING_2"/>
    <property type="match status" value="1"/>
</dbReference>
<dbReference type="GO" id="GO:0030286">
    <property type="term" value="C:dynein complex"/>
    <property type="evidence" value="ECO:0007669"/>
    <property type="project" value="InterPro"/>
</dbReference>
<dbReference type="GO" id="GO:0004842">
    <property type="term" value="F:ubiquitin-protein transferase activity"/>
    <property type="evidence" value="ECO:0007669"/>
    <property type="project" value="InterPro"/>
</dbReference>
<dbReference type="InterPro" id="IPR001841">
    <property type="entry name" value="Znf_RING"/>
</dbReference>
<protein>
    <recommendedName>
        <fullName evidence="4">RING-type domain-containing protein</fullName>
    </recommendedName>
</protein>
<keyword evidence="1 3" id="KW-0479">Metal-binding</keyword>
<dbReference type="Gene3D" id="3.30.40.10">
    <property type="entry name" value="Zinc/RING finger domain, C3HC4 (zinc finger)"/>
    <property type="match status" value="1"/>
</dbReference>
<dbReference type="GO" id="GO:0016567">
    <property type="term" value="P:protein ubiquitination"/>
    <property type="evidence" value="ECO:0007669"/>
    <property type="project" value="InterPro"/>
</dbReference>
<dbReference type="InterPro" id="IPR013083">
    <property type="entry name" value="Znf_RING/FYVE/PHD"/>
</dbReference>
<organism evidence="5">
    <name type="scientific">Oppiella nova</name>
    <dbReference type="NCBI Taxonomy" id="334625"/>
    <lineage>
        <taxon>Eukaryota</taxon>
        <taxon>Metazoa</taxon>
        <taxon>Ecdysozoa</taxon>
        <taxon>Arthropoda</taxon>
        <taxon>Chelicerata</taxon>
        <taxon>Arachnida</taxon>
        <taxon>Acari</taxon>
        <taxon>Acariformes</taxon>
        <taxon>Sarcoptiformes</taxon>
        <taxon>Oribatida</taxon>
        <taxon>Brachypylina</taxon>
        <taxon>Oppioidea</taxon>
        <taxon>Oppiidae</taxon>
        <taxon>Oppiella</taxon>
    </lineage>
</organism>
<evidence type="ECO:0000256" key="2">
    <source>
        <dbReference type="ARBA" id="ARBA00022833"/>
    </source>
</evidence>
<evidence type="ECO:0000259" key="4">
    <source>
        <dbReference type="PROSITE" id="PS50089"/>
    </source>
</evidence>
<dbReference type="SUPFAM" id="SSF57850">
    <property type="entry name" value="RING/U-box"/>
    <property type="match status" value="1"/>
</dbReference>
<dbReference type="GO" id="GO:0008270">
    <property type="term" value="F:zinc ion binding"/>
    <property type="evidence" value="ECO:0007669"/>
    <property type="project" value="UniProtKB-KW"/>
</dbReference>
<dbReference type="Gene3D" id="3.30.740.10">
    <property type="entry name" value="Protein Inhibitor Of Neuronal Nitric Oxide Synthase"/>
    <property type="match status" value="1"/>
</dbReference>
<dbReference type="Pfam" id="PF01221">
    <property type="entry name" value="Dynein_light"/>
    <property type="match status" value="1"/>
</dbReference>
<dbReference type="InterPro" id="IPR001372">
    <property type="entry name" value="Dynein_light_chain_typ-1/2"/>
</dbReference>
<dbReference type="EMBL" id="CAJPVJ010006778">
    <property type="protein sequence ID" value="CAG2170728.1"/>
    <property type="molecule type" value="Genomic_DNA"/>
</dbReference>
<keyword evidence="1 3" id="KW-0863">Zinc-finger</keyword>
<evidence type="ECO:0000313" key="6">
    <source>
        <dbReference type="Proteomes" id="UP000728032"/>
    </source>
</evidence>
<gene>
    <name evidence="5" type="ORF">ONB1V03_LOCUS10194</name>
</gene>
<evidence type="ECO:0000256" key="3">
    <source>
        <dbReference type="PROSITE-ProRule" id="PRU00175"/>
    </source>
</evidence>
<keyword evidence="6" id="KW-1185">Reference proteome</keyword>
<dbReference type="GO" id="GO:0007017">
    <property type="term" value="P:microtubule-based process"/>
    <property type="evidence" value="ECO:0007669"/>
    <property type="project" value="InterPro"/>
</dbReference>
<evidence type="ECO:0000313" key="5">
    <source>
        <dbReference type="EMBL" id="CAD7653541.1"/>
    </source>
</evidence>
<feature type="domain" description="RING-type" evidence="4">
    <location>
        <begin position="22"/>
        <end position="61"/>
    </location>
</feature>
<dbReference type="SMART" id="SM01375">
    <property type="entry name" value="Dynein_light"/>
    <property type="match status" value="1"/>
</dbReference>
<dbReference type="AlphaFoldDB" id="A0A7R9QQ01"/>
<dbReference type="InterPro" id="IPR003613">
    <property type="entry name" value="Ubox_domain"/>
</dbReference>
<dbReference type="OrthoDB" id="6477069at2759"/>
<proteinExistence type="predicted"/>
<accession>A0A7R9QQ01</accession>
<reference evidence="5" key="1">
    <citation type="submission" date="2020-11" db="EMBL/GenBank/DDBJ databases">
        <authorList>
            <person name="Tran Van P."/>
        </authorList>
    </citation>
    <scope>NUCLEOTIDE SEQUENCE</scope>
</reference>
<dbReference type="Proteomes" id="UP000728032">
    <property type="component" value="Unassembled WGS sequence"/>
</dbReference>